<reference evidence="1 2" key="1">
    <citation type="submission" date="2019-06" db="EMBL/GenBank/DDBJ databases">
        <title>Genome sequence of Rhodobacteraceae bacterium D4M1.</title>
        <authorList>
            <person name="Cao J."/>
        </authorList>
    </citation>
    <scope>NUCLEOTIDE SEQUENCE [LARGE SCALE GENOMIC DNA]</scope>
    <source>
        <strain evidence="1 2">D4M1</strain>
    </source>
</reference>
<accession>A0A5B8G377</accession>
<name>A0A5B8G377_9RHOB</name>
<proteinExistence type="predicted"/>
<sequence>MDARTATAPGVQPLDPAAWLRRDSAFAAQMAVRDGLITGERRAEVVQQADWGLPAARELLETVLAAIAADPGYTRSGDRVTRPDGAEIDLTANGPLATIGRLVQEDFLVLERREEEAEHHLGGGVLCFPSRWSLQEKMRRGLLAIHEPVSFYEETLSRRVQRFFDAIRPGRPLWRANWVLHTYPELFQPISKANRQRNFDQPDLWLRVERQTLSRLPETGAVVFTVKTDVAHLSSLSAEEGSVMMAAFRALPAAEYDYKGGDRMLARLVETFPEGAVRENA</sequence>
<keyword evidence="2" id="KW-1185">Reference proteome</keyword>
<dbReference type="Proteomes" id="UP000305888">
    <property type="component" value="Chromosome"/>
</dbReference>
<organism evidence="1 2">
    <name type="scientific">Paroceanicella profunda</name>
    <dbReference type="NCBI Taxonomy" id="2579971"/>
    <lineage>
        <taxon>Bacteria</taxon>
        <taxon>Pseudomonadati</taxon>
        <taxon>Pseudomonadota</taxon>
        <taxon>Alphaproteobacteria</taxon>
        <taxon>Rhodobacterales</taxon>
        <taxon>Paracoccaceae</taxon>
        <taxon>Paroceanicella</taxon>
    </lineage>
</organism>
<gene>
    <name evidence="1" type="ORF">FDP22_13810</name>
</gene>
<evidence type="ECO:0000313" key="2">
    <source>
        <dbReference type="Proteomes" id="UP000305888"/>
    </source>
</evidence>
<dbReference type="InterPro" id="IPR021848">
    <property type="entry name" value="HODM_asu-like"/>
</dbReference>
<dbReference type="OrthoDB" id="5242510at2"/>
<evidence type="ECO:0000313" key="1">
    <source>
        <dbReference type="EMBL" id="QDL93722.1"/>
    </source>
</evidence>
<dbReference type="EMBL" id="CP040818">
    <property type="protein sequence ID" value="QDL93722.1"/>
    <property type="molecule type" value="Genomic_DNA"/>
</dbReference>
<dbReference type="AlphaFoldDB" id="A0A5B8G377"/>
<dbReference type="Pfam" id="PF11927">
    <property type="entry name" value="HODM_asu-like"/>
    <property type="match status" value="1"/>
</dbReference>
<protein>
    <submittedName>
        <fullName evidence="1">DUF3445 domain-containing protein</fullName>
    </submittedName>
</protein>
<dbReference type="KEGG" id="ppru:FDP22_13810"/>